<gene>
    <name evidence="2" type="ORF">HHL10_25770</name>
</gene>
<evidence type="ECO:0000313" key="2">
    <source>
        <dbReference type="EMBL" id="NML18382.1"/>
    </source>
</evidence>
<protein>
    <submittedName>
        <fullName evidence="2">Crp/Fnr family transcriptional regulator</fullName>
    </submittedName>
</protein>
<accession>A0A848FGJ6</accession>
<dbReference type="Proteomes" id="UP000574067">
    <property type="component" value="Unassembled WGS sequence"/>
</dbReference>
<evidence type="ECO:0000259" key="1">
    <source>
        <dbReference type="PROSITE" id="PS50042"/>
    </source>
</evidence>
<dbReference type="EMBL" id="JABBFW010000031">
    <property type="protein sequence ID" value="NML18382.1"/>
    <property type="molecule type" value="Genomic_DNA"/>
</dbReference>
<sequence length="208" mass="23173">MKRLLLTHPLRNTISLQLKFHPLLAGLDDAAHAELASLVTVHEVHRGERLLEQGSRELSQFLVIEGLLKRVVTGANGREMTLRFAGEHDMETCYEAWRDGAGAGFSVVGASGALVVSLSMSDWCDFLDRHHAVRQAFQERLVQIGTAIVEHAVGLLLLDAPSRVHQFSSKHRELVDRLPHKDLASYLNLSAETFCRVTRRQRPALQAA</sequence>
<organism evidence="2 3">
    <name type="scientific">Azohydromonas caseinilytica</name>
    <dbReference type="NCBI Taxonomy" id="2728836"/>
    <lineage>
        <taxon>Bacteria</taxon>
        <taxon>Pseudomonadati</taxon>
        <taxon>Pseudomonadota</taxon>
        <taxon>Betaproteobacteria</taxon>
        <taxon>Burkholderiales</taxon>
        <taxon>Sphaerotilaceae</taxon>
        <taxon>Azohydromonas</taxon>
    </lineage>
</organism>
<dbReference type="InterPro" id="IPR018490">
    <property type="entry name" value="cNMP-bd_dom_sf"/>
</dbReference>
<dbReference type="Gene3D" id="2.60.120.10">
    <property type="entry name" value="Jelly Rolls"/>
    <property type="match status" value="1"/>
</dbReference>
<proteinExistence type="predicted"/>
<dbReference type="AlphaFoldDB" id="A0A848FGJ6"/>
<dbReference type="InterPro" id="IPR000595">
    <property type="entry name" value="cNMP-bd_dom"/>
</dbReference>
<dbReference type="SUPFAM" id="SSF51206">
    <property type="entry name" value="cAMP-binding domain-like"/>
    <property type="match status" value="1"/>
</dbReference>
<dbReference type="PROSITE" id="PS50042">
    <property type="entry name" value="CNMP_BINDING_3"/>
    <property type="match status" value="1"/>
</dbReference>
<evidence type="ECO:0000313" key="3">
    <source>
        <dbReference type="Proteomes" id="UP000574067"/>
    </source>
</evidence>
<keyword evidence="3" id="KW-1185">Reference proteome</keyword>
<dbReference type="CDD" id="cd00038">
    <property type="entry name" value="CAP_ED"/>
    <property type="match status" value="1"/>
</dbReference>
<reference evidence="2 3" key="1">
    <citation type="submission" date="2020-04" db="EMBL/GenBank/DDBJ databases">
        <title>Azohydromonas sp. isolated from soil.</title>
        <authorList>
            <person name="Dahal R.H."/>
        </authorList>
    </citation>
    <scope>NUCLEOTIDE SEQUENCE [LARGE SCALE GENOMIC DNA]</scope>
    <source>
        <strain evidence="2 3">G-1-1-14</strain>
    </source>
</reference>
<dbReference type="RefSeq" id="WP_169163279.1">
    <property type="nucleotide sequence ID" value="NZ_JABBFW010000031.1"/>
</dbReference>
<dbReference type="InterPro" id="IPR014710">
    <property type="entry name" value="RmlC-like_jellyroll"/>
</dbReference>
<name>A0A848FGJ6_9BURK</name>
<feature type="domain" description="Cyclic nucleotide-binding" evidence="1">
    <location>
        <begin position="23"/>
        <end position="89"/>
    </location>
</feature>
<comment type="caution">
    <text evidence="2">The sequence shown here is derived from an EMBL/GenBank/DDBJ whole genome shotgun (WGS) entry which is preliminary data.</text>
</comment>